<feature type="compositionally biased region" description="Low complexity" evidence="6">
    <location>
        <begin position="396"/>
        <end position="419"/>
    </location>
</feature>
<sequence>MKNWRKGKEGENSGGFLLFTSSLFNSLVRLGVLVCNIDSKLTAIRETYGEGYPDYGPYHPGAPIAHSGMLPGEGEIKSSSALMDSYSKYASNFGGANAFHHGYHHGYGYPHPPSSPGDYSKSLGTHLPQPSPTLSTGSGGMDELSPTPPHNNNIKSLGGIKPDDKNNPDRVKRPMNAFMVWSRGQRRKMAQENPKMHNSEISKRLGTEWKTLSETEKRPFIDEAKRLRALHMKEHPDYKYRPRRKTKTLMKKDKYPMSGGNGGGGGPGSGPGGGGLPCPGGGNPLGGPGSQGGGPGASAPSSNTPGGTGVSSGPYSSSAAAAAMNSYNGYHYDPNVYGSYSSAASSPYARYDMMYGGFILYEWFICSHVCRCQSCSCRTTLRVTLRQLQTLQITLTSNVSTHPPSSSNPSGPLPNTTNPQDLNRMISMYLPGGGGGGGGPPGNHPGSEEARLHSMYAAGHYSAAAAAAVGMTAGHPPPPPLHHAIPPSASSSSPHHQIVVHGDSGPNSSSSGSSNSNNASQQQITHM</sequence>
<keyword evidence="8" id="KW-1185">Reference proteome</keyword>
<dbReference type="Pfam" id="PF00505">
    <property type="entry name" value="HMG_box"/>
    <property type="match status" value="1"/>
</dbReference>
<keyword evidence="5" id="KW-0539">Nucleus</keyword>
<keyword evidence="2" id="KW-0805">Transcription regulation</keyword>
<name>A0A7R8CJP1_LEPSM</name>
<dbReference type="GO" id="GO:0000122">
    <property type="term" value="P:negative regulation of transcription by RNA polymerase II"/>
    <property type="evidence" value="ECO:0007669"/>
    <property type="project" value="TreeGrafter"/>
</dbReference>
<dbReference type="PANTHER" id="PTHR10270">
    <property type="entry name" value="SOX TRANSCRIPTION FACTOR"/>
    <property type="match status" value="1"/>
</dbReference>
<dbReference type="InterPro" id="IPR009071">
    <property type="entry name" value="HMG_box_dom"/>
</dbReference>
<dbReference type="SUPFAM" id="SSF47095">
    <property type="entry name" value="HMG-box"/>
    <property type="match status" value="1"/>
</dbReference>
<dbReference type="GO" id="GO:0001228">
    <property type="term" value="F:DNA-binding transcription activator activity, RNA polymerase II-specific"/>
    <property type="evidence" value="ECO:0007669"/>
    <property type="project" value="TreeGrafter"/>
</dbReference>
<dbReference type="AlphaFoldDB" id="A0A7R8CJP1"/>
<reference evidence="7" key="1">
    <citation type="submission" date="2021-02" db="EMBL/GenBank/DDBJ databases">
        <authorList>
            <person name="Bekaert M."/>
        </authorList>
    </citation>
    <scope>NUCLEOTIDE SEQUENCE</scope>
    <source>
        <strain evidence="7">IoA-00</strain>
    </source>
</reference>
<feature type="compositionally biased region" description="Gly residues" evidence="6">
    <location>
        <begin position="259"/>
        <end position="296"/>
    </location>
</feature>
<feature type="compositionally biased region" description="Gly residues" evidence="6">
    <location>
        <begin position="431"/>
        <end position="441"/>
    </location>
</feature>
<dbReference type="GO" id="GO:0007420">
    <property type="term" value="P:brain development"/>
    <property type="evidence" value="ECO:0007669"/>
    <property type="project" value="TreeGrafter"/>
</dbReference>
<gene>
    <name evidence="7" type="ORF">LSAA_5432</name>
</gene>
<dbReference type="OrthoDB" id="6247875at2759"/>
<feature type="region of interest" description="Disordered" evidence="6">
    <location>
        <begin position="470"/>
        <end position="527"/>
    </location>
</feature>
<evidence type="ECO:0000313" key="8">
    <source>
        <dbReference type="Proteomes" id="UP000675881"/>
    </source>
</evidence>
<dbReference type="CDD" id="cd01388">
    <property type="entry name" value="HMG-box_SoxB"/>
    <property type="match status" value="1"/>
</dbReference>
<accession>A0A7R8CJP1</accession>
<feature type="compositionally biased region" description="Low complexity" evidence="6">
    <location>
        <begin position="297"/>
        <end position="315"/>
    </location>
</feature>
<comment type="subcellular location">
    <subcellularLocation>
        <location evidence="1">Nucleus</location>
    </subcellularLocation>
</comment>
<dbReference type="PROSITE" id="PS50118">
    <property type="entry name" value="HMG_BOX_2"/>
    <property type="match status" value="1"/>
</dbReference>
<dbReference type="Proteomes" id="UP000675881">
    <property type="component" value="Chromosome 14"/>
</dbReference>
<proteinExistence type="predicted"/>
<evidence type="ECO:0000256" key="3">
    <source>
        <dbReference type="ARBA" id="ARBA00023125"/>
    </source>
</evidence>
<protein>
    <submittedName>
        <fullName evidence="7">SOX2</fullName>
    </submittedName>
</protein>
<feature type="compositionally biased region" description="Low complexity" evidence="6">
    <location>
        <begin position="504"/>
        <end position="520"/>
    </location>
</feature>
<feature type="region of interest" description="Disordered" evidence="6">
    <location>
        <begin position="233"/>
        <end position="315"/>
    </location>
</feature>
<keyword evidence="4" id="KW-0804">Transcription</keyword>
<feature type="compositionally biased region" description="Basic and acidic residues" evidence="6">
    <location>
        <begin position="161"/>
        <end position="171"/>
    </location>
</feature>
<evidence type="ECO:0000256" key="6">
    <source>
        <dbReference type="SAM" id="MobiDB-lite"/>
    </source>
</evidence>
<evidence type="ECO:0000256" key="1">
    <source>
        <dbReference type="ARBA" id="ARBA00004123"/>
    </source>
</evidence>
<dbReference type="Pfam" id="PF12336">
    <property type="entry name" value="SOXp"/>
    <property type="match status" value="1"/>
</dbReference>
<evidence type="ECO:0000256" key="5">
    <source>
        <dbReference type="ARBA" id="ARBA00023242"/>
    </source>
</evidence>
<dbReference type="GO" id="GO:0030182">
    <property type="term" value="P:neuron differentiation"/>
    <property type="evidence" value="ECO:0007669"/>
    <property type="project" value="TreeGrafter"/>
</dbReference>
<dbReference type="InterPro" id="IPR050140">
    <property type="entry name" value="SRY-related_HMG-box_TF-like"/>
</dbReference>
<organism evidence="7 8">
    <name type="scientific">Lepeophtheirus salmonis</name>
    <name type="common">Salmon louse</name>
    <name type="synonym">Caligus salmonis</name>
    <dbReference type="NCBI Taxonomy" id="72036"/>
    <lineage>
        <taxon>Eukaryota</taxon>
        <taxon>Metazoa</taxon>
        <taxon>Ecdysozoa</taxon>
        <taxon>Arthropoda</taxon>
        <taxon>Crustacea</taxon>
        <taxon>Multicrustacea</taxon>
        <taxon>Hexanauplia</taxon>
        <taxon>Copepoda</taxon>
        <taxon>Siphonostomatoida</taxon>
        <taxon>Caligidae</taxon>
        <taxon>Lepeophtheirus</taxon>
    </lineage>
</organism>
<evidence type="ECO:0000313" key="7">
    <source>
        <dbReference type="EMBL" id="CAF2843152.1"/>
    </source>
</evidence>
<feature type="compositionally biased region" description="Low complexity" evidence="6">
    <location>
        <begin position="482"/>
        <end position="496"/>
    </location>
</feature>
<dbReference type="EMBL" id="HG994593">
    <property type="protein sequence ID" value="CAF2843152.1"/>
    <property type="molecule type" value="Genomic_DNA"/>
</dbReference>
<dbReference type="GO" id="GO:0000978">
    <property type="term" value="F:RNA polymerase II cis-regulatory region sequence-specific DNA binding"/>
    <property type="evidence" value="ECO:0007669"/>
    <property type="project" value="TreeGrafter"/>
</dbReference>
<evidence type="ECO:0000256" key="2">
    <source>
        <dbReference type="ARBA" id="ARBA00023015"/>
    </source>
</evidence>
<dbReference type="SMART" id="SM00398">
    <property type="entry name" value="HMG"/>
    <property type="match status" value="1"/>
</dbReference>
<dbReference type="FunFam" id="1.10.30.10:FF:000002">
    <property type="entry name" value="transcription factor Sox-2"/>
    <property type="match status" value="1"/>
</dbReference>
<dbReference type="InterPro" id="IPR036910">
    <property type="entry name" value="HMG_box_dom_sf"/>
</dbReference>
<dbReference type="GO" id="GO:0005634">
    <property type="term" value="C:nucleus"/>
    <property type="evidence" value="ECO:0007669"/>
    <property type="project" value="UniProtKB-SubCell"/>
</dbReference>
<keyword evidence="3" id="KW-0238">DNA-binding</keyword>
<dbReference type="PANTHER" id="PTHR10270:SF324">
    <property type="entry name" value="SOX DOMAIN-CONTAINING PROTEIN DICHAETE-RELATED"/>
    <property type="match status" value="1"/>
</dbReference>
<feature type="region of interest" description="Disordered" evidence="6">
    <location>
        <begin position="396"/>
        <end position="449"/>
    </location>
</feature>
<dbReference type="InterPro" id="IPR022097">
    <property type="entry name" value="SOX_fam"/>
</dbReference>
<feature type="region of interest" description="Disordered" evidence="6">
    <location>
        <begin position="110"/>
        <end position="171"/>
    </location>
</feature>
<evidence type="ECO:0000256" key="4">
    <source>
        <dbReference type="ARBA" id="ARBA00023163"/>
    </source>
</evidence>
<dbReference type="Gene3D" id="1.10.30.10">
    <property type="entry name" value="High mobility group box domain"/>
    <property type="match status" value="1"/>
</dbReference>